<dbReference type="InterPro" id="IPR008927">
    <property type="entry name" value="6-PGluconate_DH-like_C_sf"/>
</dbReference>
<proteinExistence type="predicted"/>
<protein>
    <recommendedName>
        <fullName evidence="3">3-hydroxyacyl-CoA dehydrogenase C-terminal domain-containing protein</fullName>
    </recommendedName>
</protein>
<dbReference type="InterPro" id="IPR050136">
    <property type="entry name" value="FA_oxidation_alpha_subunit"/>
</dbReference>
<accession>A0A8J3X1W7</accession>
<dbReference type="PANTHER" id="PTHR43612:SF3">
    <property type="entry name" value="TRIFUNCTIONAL ENZYME SUBUNIT ALPHA, MITOCHONDRIAL"/>
    <property type="match status" value="1"/>
</dbReference>
<sequence>MRAGRRERPQAVRSGQPAWPSGRWLGSILGIGFAPWSGGILQFINSCGLTTFVERADYLADTYGERFRPPALLRELAVRGEQF</sequence>
<gene>
    <name evidence="1" type="ORF">Pme01_44590</name>
</gene>
<dbReference type="InterPro" id="IPR013328">
    <property type="entry name" value="6PGD_dom2"/>
</dbReference>
<dbReference type="SUPFAM" id="SSF48179">
    <property type="entry name" value="6-phosphogluconate dehydrogenase C-terminal domain-like"/>
    <property type="match status" value="1"/>
</dbReference>
<evidence type="ECO:0008006" key="3">
    <source>
        <dbReference type="Google" id="ProtNLM"/>
    </source>
</evidence>
<dbReference type="GO" id="GO:0004300">
    <property type="term" value="F:enoyl-CoA hydratase activity"/>
    <property type="evidence" value="ECO:0007669"/>
    <property type="project" value="TreeGrafter"/>
</dbReference>
<dbReference type="PANTHER" id="PTHR43612">
    <property type="entry name" value="TRIFUNCTIONAL ENZYME SUBUNIT ALPHA"/>
    <property type="match status" value="1"/>
</dbReference>
<dbReference type="GO" id="GO:0006635">
    <property type="term" value="P:fatty acid beta-oxidation"/>
    <property type="evidence" value="ECO:0007669"/>
    <property type="project" value="TreeGrafter"/>
</dbReference>
<dbReference type="Proteomes" id="UP000599074">
    <property type="component" value="Unassembled WGS sequence"/>
</dbReference>
<comment type="caution">
    <text evidence="1">The sequence shown here is derived from an EMBL/GenBank/DDBJ whole genome shotgun (WGS) entry which is preliminary data.</text>
</comment>
<evidence type="ECO:0000313" key="1">
    <source>
        <dbReference type="EMBL" id="GII24862.1"/>
    </source>
</evidence>
<reference evidence="1" key="1">
    <citation type="submission" date="2021-01" db="EMBL/GenBank/DDBJ databases">
        <title>Whole genome shotgun sequence of Planosporangium mesophilum NBRC 109066.</title>
        <authorList>
            <person name="Komaki H."/>
            <person name="Tamura T."/>
        </authorList>
    </citation>
    <scope>NUCLEOTIDE SEQUENCE</scope>
    <source>
        <strain evidence="1">NBRC 109066</strain>
    </source>
</reference>
<dbReference type="GO" id="GO:0016509">
    <property type="term" value="F:long-chain (3S)-3-hydroxyacyl-CoA dehydrogenase (NAD+) activity"/>
    <property type="evidence" value="ECO:0007669"/>
    <property type="project" value="TreeGrafter"/>
</dbReference>
<evidence type="ECO:0000313" key="2">
    <source>
        <dbReference type="Proteomes" id="UP000599074"/>
    </source>
</evidence>
<dbReference type="EMBL" id="BOON01000043">
    <property type="protein sequence ID" value="GII24862.1"/>
    <property type="molecule type" value="Genomic_DNA"/>
</dbReference>
<organism evidence="1 2">
    <name type="scientific">Planosporangium mesophilum</name>
    <dbReference type="NCBI Taxonomy" id="689768"/>
    <lineage>
        <taxon>Bacteria</taxon>
        <taxon>Bacillati</taxon>
        <taxon>Actinomycetota</taxon>
        <taxon>Actinomycetes</taxon>
        <taxon>Micromonosporales</taxon>
        <taxon>Micromonosporaceae</taxon>
        <taxon>Planosporangium</taxon>
    </lineage>
</organism>
<dbReference type="AlphaFoldDB" id="A0A8J3X1W7"/>
<dbReference type="RefSeq" id="WP_203935801.1">
    <property type="nucleotide sequence ID" value="NZ_BOON01000043.1"/>
</dbReference>
<dbReference type="Gene3D" id="1.10.1040.10">
    <property type="entry name" value="N-(1-d-carboxylethyl)-l-norvaline Dehydrogenase, domain 2"/>
    <property type="match status" value="1"/>
</dbReference>
<name>A0A8J3X1W7_9ACTN</name>
<keyword evidence="2" id="KW-1185">Reference proteome</keyword>